<organism evidence="2 3">
    <name type="scientific">Paractinoplanes hotanensis</name>
    <dbReference type="NCBI Taxonomy" id="2906497"/>
    <lineage>
        <taxon>Bacteria</taxon>
        <taxon>Bacillati</taxon>
        <taxon>Actinomycetota</taxon>
        <taxon>Actinomycetes</taxon>
        <taxon>Micromonosporales</taxon>
        <taxon>Micromonosporaceae</taxon>
        <taxon>Paractinoplanes</taxon>
    </lineage>
</organism>
<keyword evidence="3" id="KW-1185">Reference proteome</keyword>
<name>A0ABT0XZP8_9ACTN</name>
<feature type="region of interest" description="Disordered" evidence="1">
    <location>
        <begin position="1"/>
        <end position="45"/>
    </location>
</feature>
<evidence type="ECO:0000313" key="2">
    <source>
        <dbReference type="EMBL" id="MCM4079261.1"/>
    </source>
</evidence>
<dbReference type="EMBL" id="JAMQOL010000021">
    <property type="protein sequence ID" value="MCM4079261.1"/>
    <property type="molecule type" value="Genomic_DNA"/>
</dbReference>
<evidence type="ECO:0000256" key="1">
    <source>
        <dbReference type="SAM" id="MobiDB-lite"/>
    </source>
</evidence>
<accession>A0ABT0XZP8</accession>
<comment type="caution">
    <text evidence="2">The sequence shown here is derived from an EMBL/GenBank/DDBJ whole genome shotgun (WGS) entry which is preliminary data.</text>
</comment>
<gene>
    <name evidence="2" type="ORF">LXN57_16935</name>
</gene>
<evidence type="ECO:0000313" key="3">
    <source>
        <dbReference type="Proteomes" id="UP001523216"/>
    </source>
</evidence>
<reference evidence="2 3" key="1">
    <citation type="submission" date="2022-06" db="EMBL/GenBank/DDBJ databases">
        <title>Actinoplanes abujensis sp. nov., isolated from Nigerian arid soil.</title>
        <authorList>
            <person name="Ding P."/>
        </authorList>
    </citation>
    <scope>NUCLEOTIDE SEQUENCE [LARGE SCALE GENOMIC DNA]</scope>
    <source>
        <strain evidence="3">TRM88002</strain>
    </source>
</reference>
<dbReference type="Proteomes" id="UP001523216">
    <property type="component" value="Unassembled WGS sequence"/>
</dbReference>
<dbReference type="RefSeq" id="WP_251799131.1">
    <property type="nucleotide sequence ID" value="NZ_JAMQOL010000021.1"/>
</dbReference>
<protein>
    <submittedName>
        <fullName evidence="2">Uncharacterized protein</fullName>
    </submittedName>
</protein>
<proteinExistence type="predicted"/>
<sequence>MDAPDEEPEADRTTYEVDGDTIVPDASLEPDTDESPAGEWRRDED</sequence>